<reference evidence="2" key="1">
    <citation type="submission" date="2023-02" db="EMBL/GenBank/DDBJ databases">
        <authorList>
            <person name="Palmer J.M."/>
        </authorList>
    </citation>
    <scope>NUCLEOTIDE SEQUENCE</scope>
    <source>
        <strain evidence="2">FW57</strain>
    </source>
</reference>
<evidence type="ECO:0000313" key="3">
    <source>
        <dbReference type="Proteomes" id="UP001197093"/>
    </source>
</evidence>
<proteinExistence type="predicted"/>
<keyword evidence="1" id="KW-0472">Membrane</keyword>
<evidence type="ECO:0000313" key="2">
    <source>
        <dbReference type="EMBL" id="KAG7289342.1"/>
    </source>
</evidence>
<dbReference type="EMBL" id="JAHCVI010000002">
    <property type="protein sequence ID" value="KAG7289342.1"/>
    <property type="molecule type" value="Genomic_DNA"/>
</dbReference>
<accession>A0AAD4F0S5</accession>
<feature type="transmembrane region" description="Helical" evidence="1">
    <location>
        <begin position="34"/>
        <end position="57"/>
    </location>
</feature>
<name>A0AAD4F0S5_9PEZI</name>
<dbReference type="AlphaFoldDB" id="A0AAD4F0S5"/>
<comment type="caution">
    <text evidence="2">The sequence shown here is derived from an EMBL/GenBank/DDBJ whole genome shotgun (WGS) entry which is preliminary data.</text>
</comment>
<dbReference type="Proteomes" id="UP001197093">
    <property type="component" value="Unassembled WGS sequence"/>
</dbReference>
<keyword evidence="1" id="KW-0812">Transmembrane</keyword>
<protein>
    <submittedName>
        <fullName evidence="2">Uncharacterized protein</fullName>
    </submittedName>
</protein>
<gene>
    <name evidence="2" type="ORF">NEMBOFW57_005709</name>
</gene>
<keyword evidence="3" id="KW-1185">Reference proteome</keyword>
<organism evidence="2 3">
    <name type="scientific">Staphylotrichum longicolle</name>
    <dbReference type="NCBI Taxonomy" id="669026"/>
    <lineage>
        <taxon>Eukaryota</taxon>
        <taxon>Fungi</taxon>
        <taxon>Dikarya</taxon>
        <taxon>Ascomycota</taxon>
        <taxon>Pezizomycotina</taxon>
        <taxon>Sordariomycetes</taxon>
        <taxon>Sordariomycetidae</taxon>
        <taxon>Sordariales</taxon>
        <taxon>Chaetomiaceae</taxon>
        <taxon>Staphylotrichum</taxon>
    </lineage>
</organism>
<keyword evidence="1" id="KW-1133">Transmembrane helix</keyword>
<evidence type="ECO:0000256" key="1">
    <source>
        <dbReference type="SAM" id="Phobius"/>
    </source>
</evidence>
<sequence length="131" mass="13495">MTRFPTGSLVDVEIPSGLNDGALGALIPHLLRSYGITTALVSVFYAGTLAGWVAAALTSTHLAQRLRLGSLLALGAGLRRRRTRCGAGGRCPLACLSRAGSASLGQAWQDTWGNTFVASLATVAPTSTGRV</sequence>